<dbReference type="RefSeq" id="WP_004717111.1">
    <property type="nucleotide sequence ID" value="NZ_BBRY01000022.1"/>
</dbReference>
<reference evidence="3" key="1">
    <citation type="submission" date="2021-07" db="EMBL/GenBank/DDBJ databases">
        <authorList>
            <person name="Fernandez M."/>
            <person name="Pereira P."/>
            <person name="Torres Tejerizo G.A."/>
            <person name="Gonzalez P."/>
            <person name="Agostini E."/>
        </authorList>
    </citation>
    <scope>NUCLEOTIDE SEQUENCE</scope>
    <source>
        <strain evidence="3">SFC 500-1A</strain>
    </source>
</reference>
<dbReference type="EMBL" id="JAHWXT010000005">
    <property type="protein sequence ID" value="MCF0265589.1"/>
    <property type="molecule type" value="Genomic_DNA"/>
</dbReference>
<dbReference type="Proteomes" id="UP000887320">
    <property type="component" value="Unassembled WGS sequence"/>
</dbReference>
<feature type="signal peptide" evidence="1">
    <location>
        <begin position="1"/>
        <end position="22"/>
    </location>
</feature>
<evidence type="ECO:0000313" key="4">
    <source>
        <dbReference type="Proteomes" id="UP000887320"/>
    </source>
</evidence>
<feature type="domain" description="AB hydrolase-1" evidence="2">
    <location>
        <begin position="62"/>
        <end position="268"/>
    </location>
</feature>
<protein>
    <submittedName>
        <fullName evidence="3">Triacylglycerol lipase</fullName>
    </submittedName>
</protein>
<dbReference type="Gene3D" id="3.40.50.1820">
    <property type="entry name" value="alpha/beta hydrolase"/>
    <property type="match status" value="1"/>
</dbReference>
<proteinExistence type="predicted"/>
<evidence type="ECO:0000259" key="2">
    <source>
        <dbReference type="Pfam" id="PF00561"/>
    </source>
</evidence>
<accession>A0A6A1RYM1</accession>
<feature type="chain" id="PRO_5041169827" evidence="1">
    <location>
        <begin position="23"/>
        <end position="350"/>
    </location>
</feature>
<evidence type="ECO:0000256" key="1">
    <source>
        <dbReference type="SAM" id="SignalP"/>
    </source>
</evidence>
<comment type="caution">
    <text evidence="3">The sequence shown here is derived from an EMBL/GenBank/DDBJ whole genome shotgun (WGS) entry which is preliminary data.</text>
</comment>
<dbReference type="AlphaFoldDB" id="A0A6A1RYM1"/>
<dbReference type="InterPro" id="IPR000073">
    <property type="entry name" value="AB_hydrolase_1"/>
</dbReference>
<sequence>MKKAIPALVFGAIIFTSVNSSAIVTTSYQNCGIKNDQAGCSQTSATDWGLFSKKTDYAKTKYPLVFAHGLFGFSQIGPVNYWDRIPQDLSRQGANVFVTNTSSANSDAVRGEQLLKQVLTIQALTGAEKVNLIGHSQGVQTVRYVAGVRPDLIASVTGIAGSNKGSPVADLVETLVRKPASVIGFDKTIGAIINTFTGIESFLGGTSSNGGTYDQDVLSALAGLTKAGAGEFNATFPQGIPVTECGSGAATVNGVNYYSWSGNGGLTNLLDGSSYGLLAGQAFIKLTTGSDSDGLVPVCSSHLGNVIRDNYPQNHLDEINQILGLAGSGAGADPVPLYGQHANRLKLAGF</sequence>
<name>A0A6A1RYM1_ACIGI</name>
<keyword evidence="1" id="KW-0732">Signal</keyword>
<dbReference type="Pfam" id="PF00561">
    <property type="entry name" value="Abhydrolase_1"/>
    <property type="match status" value="1"/>
</dbReference>
<gene>
    <name evidence="3" type="ORF">KW868_14140</name>
</gene>
<organism evidence="3 4">
    <name type="scientific">Acinetobacter guillouiae</name>
    <name type="common">Acinetobacter genomosp. 11</name>
    <dbReference type="NCBI Taxonomy" id="106649"/>
    <lineage>
        <taxon>Bacteria</taxon>
        <taxon>Pseudomonadati</taxon>
        <taxon>Pseudomonadota</taxon>
        <taxon>Gammaproteobacteria</taxon>
        <taxon>Moraxellales</taxon>
        <taxon>Moraxellaceae</taxon>
        <taxon>Acinetobacter</taxon>
    </lineage>
</organism>
<dbReference type="InterPro" id="IPR029058">
    <property type="entry name" value="AB_hydrolase_fold"/>
</dbReference>
<evidence type="ECO:0000313" key="3">
    <source>
        <dbReference type="EMBL" id="MCF0265589.1"/>
    </source>
</evidence>
<dbReference type="SUPFAM" id="SSF53474">
    <property type="entry name" value="alpha/beta-Hydrolases"/>
    <property type="match status" value="1"/>
</dbReference>